<name>A0A6M8HUD1_9PROT</name>
<organism evidence="1 2">
    <name type="scientific">Lichenicola cladoniae</name>
    <dbReference type="NCBI Taxonomy" id="1484109"/>
    <lineage>
        <taxon>Bacteria</taxon>
        <taxon>Pseudomonadati</taxon>
        <taxon>Pseudomonadota</taxon>
        <taxon>Alphaproteobacteria</taxon>
        <taxon>Acetobacterales</taxon>
        <taxon>Acetobacteraceae</taxon>
        <taxon>Lichenicola</taxon>
    </lineage>
</organism>
<keyword evidence="2" id="KW-1185">Reference proteome</keyword>
<accession>A0A6M8HUD1</accession>
<reference evidence="1 2" key="1">
    <citation type="journal article" date="2014" name="World J. Microbiol. Biotechnol.">
        <title>Biodiversity and physiological characteristics of Antarctic and Arctic lichens-associated bacteria.</title>
        <authorList>
            <person name="Lee Y.M."/>
            <person name="Kim E.H."/>
            <person name="Lee H.K."/>
            <person name="Hong S.G."/>
        </authorList>
    </citation>
    <scope>NUCLEOTIDE SEQUENCE [LARGE SCALE GENOMIC DNA]</scope>
    <source>
        <strain evidence="1 2">PAMC 26569</strain>
    </source>
</reference>
<gene>
    <name evidence="1" type="ORF">HN018_19150</name>
</gene>
<evidence type="ECO:0000313" key="2">
    <source>
        <dbReference type="Proteomes" id="UP000500767"/>
    </source>
</evidence>
<sequence>MAISKNEQIHNHAQLQAFSACFTSDRDDLGRLIFDARIIIKSSLGVVSEPGRVMLTHVLGDTGEVVIFKSPALDIKLYYLDFTAAYQTFAFVAGRFLRIEGQGTRTGNYICEIHPIDFGFKPMNGSRIEDVPNTIIPP</sequence>
<dbReference type="RefSeq" id="WP_171835811.1">
    <property type="nucleotide sequence ID" value="NZ_CP053708.1"/>
</dbReference>
<dbReference type="Proteomes" id="UP000500767">
    <property type="component" value="Chromosome"/>
</dbReference>
<proteinExistence type="predicted"/>
<dbReference type="AlphaFoldDB" id="A0A6M8HUD1"/>
<dbReference type="PROSITE" id="PS51257">
    <property type="entry name" value="PROKAR_LIPOPROTEIN"/>
    <property type="match status" value="1"/>
</dbReference>
<dbReference type="KEGG" id="lck:HN018_19150"/>
<evidence type="ECO:0000313" key="1">
    <source>
        <dbReference type="EMBL" id="QKE91866.1"/>
    </source>
</evidence>
<protein>
    <submittedName>
        <fullName evidence="1">Uncharacterized protein</fullName>
    </submittedName>
</protein>
<dbReference type="EMBL" id="CP053708">
    <property type="protein sequence ID" value="QKE91866.1"/>
    <property type="molecule type" value="Genomic_DNA"/>
</dbReference>